<evidence type="ECO:0000256" key="1">
    <source>
        <dbReference type="SAM" id="MobiDB-lite"/>
    </source>
</evidence>
<dbReference type="Proteomes" id="UP000680839">
    <property type="component" value="Chromosome"/>
</dbReference>
<feature type="region of interest" description="Disordered" evidence="1">
    <location>
        <begin position="19"/>
        <end position="102"/>
    </location>
</feature>
<feature type="compositionally biased region" description="Polar residues" evidence="1">
    <location>
        <begin position="23"/>
        <end position="37"/>
    </location>
</feature>
<evidence type="ECO:0000313" key="2">
    <source>
        <dbReference type="EMBL" id="QWG13312.1"/>
    </source>
</evidence>
<sequence>MSVTLGLCITLSLCDRVRGPGLNSGNQPGFSGGNQMCNADRSAMRPSTVPVMPVRMTGMGLGRNRCELNGDQKNRRPKDPQKRSGRIHERFLPYGPGRGNQE</sequence>
<feature type="compositionally biased region" description="Basic and acidic residues" evidence="1">
    <location>
        <begin position="64"/>
        <end position="91"/>
    </location>
</feature>
<reference evidence="2" key="1">
    <citation type="submission" date="2021-06" db="EMBL/GenBank/DDBJ databases">
        <title>Bradyrhizobium sp. S2-20-1 Genome sequencing.</title>
        <authorList>
            <person name="Jin L."/>
        </authorList>
    </citation>
    <scope>NUCLEOTIDE SEQUENCE</scope>
    <source>
        <strain evidence="2">S2-20-1</strain>
    </source>
</reference>
<organism evidence="2 3">
    <name type="scientific">Bradyrhizobium sediminis</name>
    <dbReference type="NCBI Taxonomy" id="2840469"/>
    <lineage>
        <taxon>Bacteria</taxon>
        <taxon>Pseudomonadati</taxon>
        <taxon>Pseudomonadota</taxon>
        <taxon>Alphaproteobacteria</taxon>
        <taxon>Hyphomicrobiales</taxon>
        <taxon>Nitrobacteraceae</taxon>
        <taxon>Bradyrhizobium</taxon>
    </lineage>
</organism>
<dbReference type="EMBL" id="CP076134">
    <property type="protein sequence ID" value="QWG13312.1"/>
    <property type="molecule type" value="Genomic_DNA"/>
</dbReference>
<gene>
    <name evidence="2" type="ORF">KMZ29_00735</name>
</gene>
<protein>
    <submittedName>
        <fullName evidence="2">Uncharacterized protein</fullName>
    </submittedName>
</protein>
<dbReference type="AlphaFoldDB" id="A0A975NE05"/>
<name>A0A975NE05_9BRAD</name>
<evidence type="ECO:0000313" key="3">
    <source>
        <dbReference type="Proteomes" id="UP000680839"/>
    </source>
</evidence>
<proteinExistence type="predicted"/>
<dbReference type="RefSeq" id="WP_215622044.1">
    <property type="nucleotide sequence ID" value="NZ_CP076134.1"/>
</dbReference>
<accession>A0A975NE05</accession>